<proteinExistence type="predicted"/>
<dbReference type="EMBL" id="JRKJ01000002">
    <property type="protein sequence ID" value="KGQ20595.1"/>
    <property type="molecule type" value="Genomic_DNA"/>
</dbReference>
<feature type="transmembrane region" description="Helical" evidence="1">
    <location>
        <begin position="12"/>
        <end position="32"/>
    </location>
</feature>
<evidence type="ECO:0008006" key="4">
    <source>
        <dbReference type="Google" id="ProtNLM"/>
    </source>
</evidence>
<organism evidence="2 3">
    <name type="scientific">Lysobacter dokdonensis DS-58</name>
    <dbReference type="NCBI Taxonomy" id="1300345"/>
    <lineage>
        <taxon>Bacteria</taxon>
        <taxon>Pseudomonadati</taxon>
        <taxon>Pseudomonadota</taxon>
        <taxon>Gammaproteobacteria</taxon>
        <taxon>Lysobacterales</taxon>
        <taxon>Lysobacteraceae</taxon>
        <taxon>Noviluteimonas</taxon>
    </lineage>
</organism>
<feature type="transmembrane region" description="Helical" evidence="1">
    <location>
        <begin position="122"/>
        <end position="142"/>
    </location>
</feature>
<dbReference type="STRING" id="1300345.LF41_1132"/>
<keyword evidence="3" id="KW-1185">Reference proteome</keyword>
<comment type="caution">
    <text evidence="2">The sequence shown here is derived from an EMBL/GenBank/DDBJ whole genome shotgun (WGS) entry which is preliminary data.</text>
</comment>
<accession>A0A0A2WQN7</accession>
<dbReference type="RefSeq" id="WP_036165109.1">
    <property type="nucleotide sequence ID" value="NZ_JRKJ01000002.1"/>
</dbReference>
<evidence type="ECO:0000313" key="2">
    <source>
        <dbReference type="EMBL" id="KGQ20595.1"/>
    </source>
</evidence>
<gene>
    <name evidence="2" type="ORF">LF41_1132</name>
</gene>
<dbReference type="AlphaFoldDB" id="A0A0A2WQN7"/>
<sequence>MREAEMKASTYAWSATAASAVIPFATFVWTWATYDFYGPDGMPDNTLIHNLPAIGTEAVVLWLAALLAFVAVGELQRRRPKPSLAVAAVFTGGLAFLLSAAFYALAVFAWPDRPMPGSAITTVWLFAWSWACLGLGAATQCLRMRAR</sequence>
<name>A0A0A2WQN7_9GAMM</name>
<keyword evidence="1" id="KW-0472">Membrane</keyword>
<protein>
    <recommendedName>
        <fullName evidence="4">Transmembrane protein</fullName>
    </recommendedName>
</protein>
<evidence type="ECO:0000256" key="1">
    <source>
        <dbReference type="SAM" id="Phobius"/>
    </source>
</evidence>
<evidence type="ECO:0000313" key="3">
    <source>
        <dbReference type="Proteomes" id="UP000030518"/>
    </source>
</evidence>
<keyword evidence="1" id="KW-1133">Transmembrane helix</keyword>
<feature type="transmembrane region" description="Helical" evidence="1">
    <location>
        <begin position="52"/>
        <end position="72"/>
    </location>
</feature>
<dbReference type="PATRIC" id="fig|1300345.3.peg.450"/>
<feature type="transmembrane region" description="Helical" evidence="1">
    <location>
        <begin position="84"/>
        <end position="110"/>
    </location>
</feature>
<keyword evidence="1" id="KW-0812">Transmembrane</keyword>
<dbReference type="Proteomes" id="UP000030518">
    <property type="component" value="Unassembled WGS sequence"/>
</dbReference>
<reference evidence="2" key="1">
    <citation type="submission" date="2014-09" db="EMBL/GenBank/DDBJ databases">
        <title>Genome sequences of Lysobacter dokdonensis DS-58.</title>
        <authorList>
            <person name="Kim J.F."/>
            <person name="Kwak M.-J."/>
        </authorList>
    </citation>
    <scope>NUCLEOTIDE SEQUENCE [LARGE SCALE GENOMIC DNA]</scope>
    <source>
        <strain evidence="2">DS-58</strain>
    </source>
</reference>